<organism evidence="7 8">
    <name type="scientific">Flagellimonas lutimaris</name>
    <dbReference type="NCBI Taxonomy" id="475082"/>
    <lineage>
        <taxon>Bacteria</taxon>
        <taxon>Pseudomonadati</taxon>
        <taxon>Bacteroidota</taxon>
        <taxon>Flavobacteriia</taxon>
        <taxon>Flavobacteriales</taxon>
        <taxon>Flavobacteriaceae</taxon>
        <taxon>Flagellimonas</taxon>
    </lineage>
</organism>
<dbReference type="GO" id="GO:0030416">
    <property type="term" value="P:methylamine metabolic process"/>
    <property type="evidence" value="ECO:0007669"/>
    <property type="project" value="InterPro"/>
</dbReference>
<dbReference type="UniPathway" id="UPA00895"/>
<proteinExistence type="predicted"/>
<keyword evidence="2 5" id="KW-0812">Transmembrane</keyword>
<feature type="transmembrane region" description="Helical" evidence="5">
    <location>
        <begin position="78"/>
        <end position="100"/>
    </location>
</feature>
<accession>A0A3A1NB94</accession>
<evidence type="ECO:0000256" key="5">
    <source>
        <dbReference type="SAM" id="Phobius"/>
    </source>
</evidence>
<keyword evidence="3 5" id="KW-1133">Transmembrane helix</keyword>
<evidence type="ECO:0000313" key="7">
    <source>
        <dbReference type="EMBL" id="RIV37504.1"/>
    </source>
</evidence>
<feature type="transmembrane region" description="Helical" evidence="5">
    <location>
        <begin position="120"/>
        <end position="137"/>
    </location>
</feature>
<sequence length="148" mass="16897">MRLSNRTRFWLPYAISILCAILFIYAATSKLWDFQEFKVQLGQSPVLTAYAEWMAWLVPLTEYVLAVLLLIDSTRQKALFGFLGLMTMFTTYILIVLNFSDYVPCSCGGVLENMGWTEHLVFNLFFVALAIIAILQLDSRPIHNSTLS</sequence>
<evidence type="ECO:0000256" key="1">
    <source>
        <dbReference type="ARBA" id="ARBA00004141"/>
    </source>
</evidence>
<dbReference type="AlphaFoldDB" id="A0A3A1NB94"/>
<dbReference type="EMBL" id="QXFH01000023">
    <property type="protein sequence ID" value="RIV37504.1"/>
    <property type="molecule type" value="Genomic_DNA"/>
</dbReference>
<evidence type="ECO:0000313" key="8">
    <source>
        <dbReference type="Proteomes" id="UP000266067"/>
    </source>
</evidence>
<reference evidence="7 8" key="1">
    <citation type="submission" date="2018-08" db="EMBL/GenBank/DDBJ databases">
        <title>Proposal of Muricauda 72 sp.nov. and Muricauda NH166 sp.nov., isolated from seawater.</title>
        <authorList>
            <person name="Cheng H."/>
            <person name="Wu Y.-H."/>
            <person name="Guo L.-L."/>
            <person name="Xu X.-W."/>
        </authorList>
    </citation>
    <scope>NUCLEOTIDE SEQUENCE [LARGE SCALE GENOMIC DNA]</scope>
    <source>
        <strain evidence="7 8">KCTC 22173</strain>
    </source>
</reference>
<evidence type="ECO:0000256" key="2">
    <source>
        <dbReference type="ARBA" id="ARBA00022692"/>
    </source>
</evidence>
<keyword evidence="8" id="KW-1185">Reference proteome</keyword>
<evidence type="ECO:0000256" key="4">
    <source>
        <dbReference type="ARBA" id="ARBA00023136"/>
    </source>
</evidence>
<evidence type="ECO:0000259" key="6">
    <source>
        <dbReference type="Pfam" id="PF07291"/>
    </source>
</evidence>
<dbReference type="OrthoDB" id="673785at2"/>
<feature type="domain" description="Methylamine utilisation protein MauE" evidence="6">
    <location>
        <begin position="10"/>
        <end position="135"/>
    </location>
</feature>
<dbReference type="GO" id="GO:0016020">
    <property type="term" value="C:membrane"/>
    <property type="evidence" value="ECO:0007669"/>
    <property type="project" value="UniProtKB-SubCell"/>
</dbReference>
<dbReference type="Proteomes" id="UP000266067">
    <property type="component" value="Unassembled WGS sequence"/>
</dbReference>
<dbReference type="Pfam" id="PF07291">
    <property type="entry name" value="MauE"/>
    <property type="match status" value="1"/>
</dbReference>
<feature type="transmembrane region" description="Helical" evidence="5">
    <location>
        <begin position="9"/>
        <end position="28"/>
    </location>
</feature>
<evidence type="ECO:0000256" key="3">
    <source>
        <dbReference type="ARBA" id="ARBA00022989"/>
    </source>
</evidence>
<comment type="subcellular location">
    <subcellularLocation>
        <location evidence="1">Membrane</location>
        <topology evidence="1">Multi-pass membrane protein</topology>
    </subcellularLocation>
</comment>
<protein>
    <submittedName>
        <fullName evidence="7">DoxX family membrane protein</fullName>
    </submittedName>
</protein>
<dbReference type="RefSeq" id="WP_119606321.1">
    <property type="nucleotide sequence ID" value="NZ_QXFH01000023.1"/>
</dbReference>
<keyword evidence="4 5" id="KW-0472">Membrane</keyword>
<dbReference type="InterPro" id="IPR009908">
    <property type="entry name" value="Methylamine_util_MauE"/>
</dbReference>
<comment type="caution">
    <text evidence="7">The sequence shown here is derived from an EMBL/GenBank/DDBJ whole genome shotgun (WGS) entry which is preliminary data.</text>
</comment>
<feature type="transmembrane region" description="Helical" evidence="5">
    <location>
        <begin position="53"/>
        <end position="71"/>
    </location>
</feature>
<gene>
    <name evidence="7" type="ORF">D2V08_01190</name>
</gene>
<name>A0A3A1NB94_9FLAO</name>